<dbReference type="Pfam" id="PF13173">
    <property type="entry name" value="AAA_14"/>
    <property type="match status" value="1"/>
</dbReference>
<dbReference type="PANTHER" id="PTHR33295:SF7">
    <property type="entry name" value="ATPASE"/>
    <property type="match status" value="1"/>
</dbReference>
<evidence type="ECO:0000313" key="3">
    <source>
        <dbReference type="EMBL" id="MBF5059677.1"/>
    </source>
</evidence>
<accession>A0ABS0B1F4</accession>
<organism evidence="3 4">
    <name type="scientific">Candidatus Neptunichlamydia vexilliferae</name>
    <dbReference type="NCBI Taxonomy" id="1651774"/>
    <lineage>
        <taxon>Bacteria</taxon>
        <taxon>Pseudomonadati</taxon>
        <taxon>Chlamydiota</taxon>
        <taxon>Chlamydiia</taxon>
        <taxon>Parachlamydiales</taxon>
        <taxon>Simkaniaceae</taxon>
        <taxon>Candidatus Neptunichlamydia</taxon>
    </lineage>
</organism>
<dbReference type="InterPro" id="IPR025420">
    <property type="entry name" value="DUF4143"/>
</dbReference>
<reference evidence="3 4" key="1">
    <citation type="submission" date="2020-01" db="EMBL/GenBank/DDBJ databases">
        <title>Draft genome sequence of Cand. Neptunochlamydia vexilliferae K9.</title>
        <authorList>
            <person name="Schulz F."/>
            <person name="Koestlbacher S."/>
            <person name="Wascher F."/>
            <person name="Pizzetti I."/>
            <person name="Horn M."/>
        </authorList>
    </citation>
    <scope>NUCLEOTIDE SEQUENCE [LARGE SCALE GENOMIC DNA]</scope>
    <source>
        <strain evidence="3 4">K9</strain>
    </source>
</reference>
<dbReference type="EMBL" id="JAAEJV010000034">
    <property type="protein sequence ID" value="MBF5059677.1"/>
    <property type="molecule type" value="Genomic_DNA"/>
</dbReference>
<dbReference type="Pfam" id="PF13635">
    <property type="entry name" value="DUF4143"/>
    <property type="match status" value="1"/>
</dbReference>
<dbReference type="PANTHER" id="PTHR33295">
    <property type="entry name" value="ATPASE"/>
    <property type="match status" value="1"/>
</dbReference>
<dbReference type="InterPro" id="IPR027417">
    <property type="entry name" value="P-loop_NTPase"/>
</dbReference>
<evidence type="ECO:0000259" key="1">
    <source>
        <dbReference type="Pfam" id="PF13173"/>
    </source>
</evidence>
<feature type="domain" description="AAA" evidence="1">
    <location>
        <begin position="19"/>
        <end position="151"/>
    </location>
</feature>
<dbReference type="RefSeq" id="WP_228547058.1">
    <property type="nucleotide sequence ID" value="NZ_JAAEJV010000034.1"/>
</dbReference>
<dbReference type="InterPro" id="IPR041682">
    <property type="entry name" value="AAA_14"/>
</dbReference>
<name>A0ABS0B1F4_9BACT</name>
<dbReference type="SUPFAM" id="SSF52540">
    <property type="entry name" value="P-loop containing nucleoside triphosphate hydrolases"/>
    <property type="match status" value="1"/>
</dbReference>
<evidence type="ECO:0000259" key="2">
    <source>
        <dbReference type="Pfam" id="PF13635"/>
    </source>
</evidence>
<evidence type="ECO:0008006" key="5">
    <source>
        <dbReference type="Google" id="ProtNLM"/>
    </source>
</evidence>
<protein>
    <recommendedName>
        <fullName evidence="5">ATP-binding protein</fullName>
    </recommendedName>
</protein>
<dbReference type="Gene3D" id="3.40.50.300">
    <property type="entry name" value="P-loop containing nucleotide triphosphate hydrolases"/>
    <property type="match status" value="1"/>
</dbReference>
<keyword evidence="4" id="KW-1185">Reference proteome</keyword>
<proteinExistence type="predicted"/>
<feature type="domain" description="DUF4143" evidence="2">
    <location>
        <begin position="222"/>
        <end position="388"/>
    </location>
</feature>
<dbReference type="Proteomes" id="UP001194714">
    <property type="component" value="Unassembled WGS sequence"/>
</dbReference>
<sequence>MFKRIIDLHLRNWKNDPYRKPLLLRGARQVGKTYAVRQLGQEFKNFVEVNFEQLEQAAAIFEKDLIPEKLIIALSVLINAPIVPGETLLFLDEVQQAPRSILALRYFYEQMPELHVIAAGSLLEFAIEKVGVPVGRVSMLYMYPLSLMEYLVATGDTLLAKAIFNHSAGVPMEEPIHSKALEKLGEYLSIGGMPETVLRWTQTKDPNASLKVLQQISEAYKQDFKKYAKKSQIKYLELLFRQPPHLIGREFSYREIHGEYRKRELAPALELLQRANIIHMIYHTSGQGIPIGADVNFDSFKIIYLDIALCQSILGSDVSIWFLNPLEGFKNRGEIAEAFIGQELLCYSNPNSSARLHFWKRQQKSSNAEIDYLVQKGDQILPIEVKSGHGNTLRSLSLFLETHPKSRTGIRFSSLDYSMLDDLDSRPLYAAVSLAHESQKEAIESLFSS</sequence>
<evidence type="ECO:0000313" key="4">
    <source>
        <dbReference type="Proteomes" id="UP001194714"/>
    </source>
</evidence>
<gene>
    <name evidence="3" type="ORF">NEPTK9_001193</name>
</gene>
<comment type="caution">
    <text evidence="3">The sequence shown here is derived from an EMBL/GenBank/DDBJ whole genome shotgun (WGS) entry which is preliminary data.</text>
</comment>